<comment type="caution">
    <text evidence="1">The sequence shown here is derived from an EMBL/GenBank/DDBJ whole genome shotgun (WGS) entry which is preliminary data.</text>
</comment>
<accession>A0A1R0F9N0</accession>
<gene>
    <name evidence="1" type="ORF">PEB0149_011240</name>
</gene>
<dbReference type="EMBL" id="LXYT01000001">
    <property type="protein sequence ID" value="OLY43691.1"/>
    <property type="molecule type" value="Genomic_DNA"/>
</dbReference>
<protein>
    <submittedName>
        <fullName evidence="1">PhoP regulatory network protein YrbL</fullName>
    </submittedName>
</protein>
<evidence type="ECO:0000313" key="2">
    <source>
        <dbReference type="Proteomes" id="UP000187344"/>
    </source>
</evidence>
<dbReference type="RefSeq" id="WP_075868815.1">
    <property type="nucleotide sequence ID" value="NZ_CALYQA010000004.1"/>
</dbReference>
<dbReference type="OrthoDB" id="5421848at2"/>
<dbReference type="InterPro" id="IPR019647">
    <property type="entry name" value="PhoP_reg_network_YrbL"/>
</dbReference>
<reference evidence="1 2" key="1">
    <citation type="submission" date="2016-12" db="EMBL/GenBank/DDBJ databases">
        <title>Comparative genomics of Bartonella apis.</title>
        <authorList>
            <person name="Engel P."/>
        </authorList>
    </citation>
    <scope>NUCLEOTIDE SEQUENCE [LARGE SCALE GENOMIC DNA]</scope>
    <source>
        <strain evidence="1 2">PEB0149</strain>
    </source>
</reference>
<keyword evidence="2" id="KW-1185">Reference proteome</keyword>
<dbReference type="Proteomes" id="UP000187344">
    <property type="component" value="Unassembled WGS sequence"/>
</dbReference>
<dbReference type="Pfam" id="PF10707">
    <property type="entry name" value="YrbL-PhoP_reg"/>
    <property type="match status" value="1"/>
</dbReference>
<evidence type="ECO:0000313" key="1">
    <source>
        <dbReference type="EMBL" id="OLY43691.1"/>
    </source>
</evidence>
<name>A0A1R0F9N0_9HYPH</name>
<organism evidence="1 2">
    <name type="scientific">Bartonella apis</name>
    <dbReference type="NCBI Taxonomy" id="1686310"/>
    <lineage>
        <taxon>Bacteria</taxon>
        <taxon>Pseudomonadati</taxon>
        <taxon>Pseudomonadota</taxon>
        <taxon>Alphaproteobacteria</taxon>
        <taxon>Hyphomicrobiales</taxon>
        <taxon>Bartonellaceae</taxon>
        <taxon>Bartonella</taxon>
    </lineage>
</organism>
<proteinExistence type="predicted"/>
<dbReference type="AlphaFoldDB" id="A0A1R0F9N0"/>
<sequence>MTISGILELKDKPPLFDNGRHRVIFRHPQNPDLIVKIVRHRWAERYERYNALKKRFKQLRENVYNIYEFLETMRLNFDTNLKTPHVLTTLGIVRTDLGWGMVCEIEKDKDGSPARTINDIGDDIKHYVPELKALSDWAETSPVVLTSFHADNLVLSWRDNHYEFVMIDGLGERNILRLRTYIRSLNRKENMKRLHKMLNDLHLYNEVLGK</sequence>